<dbReference type="AlphaFoldDB" id="A0A1V8TND5"/>
<evidence type="ECO:0000256" key="2">
    <source>
        <dbReference type="ARBA" id="ARBA00022692"/>
    </source>
</evidence>
<evidence type="ECO:0000256" key="5">
    <source>
        <dbReference type="SAM" id="MobiDB-lite"/>
    </source>
</evidence>
<evidence type="ECO:0000256" key="6">
    <source>
        <dbReference type="SAM" id="Phobius"/>
    </source>
</evidence>
<dbReference type="STRING" id="1507870.A0A1V8TND5"/>
<feature type="region of interest" description="Disordered" evidence="5">
    <location>
        <begin position="233"/>
        <end position="291"/>
    </location>
</feature>
<keyword evidence="3 6" id="KW-1133">Transmembrane helix</keyword>
<protein>
    <recommendedName>
        <fullName evidence="10">Mid2 domain-containing protein</fullName>
    </recommendedName>
</protein>
<keyword evidence="9" id="KW-1185">Reference proteome</keyword>
<feature type="signal peptide" evidence="7">
    <location>
        <begin position="1"/>
        <end position="22"/>
    </location>
</feature>
<feature type="region of interest" description="Disordered" evidence="5">
    <location>
        <begin position="156"/>
        <end position="176"/>
    </location>
</feature>
<dbReference type="GO" id="GO:0071944">
    <property type="term" value="C:cell periphery"/>
    <property type="evidence" value="ECO:0007669"/>
    <property type="project" value="UniProtKB-ARBA"/>
</dbReference>
<dbReference type="Proteomes" id="UP000192596">
    <property type="component" value="Unassembled WGS sequence"/>
</dbReference>
<dbReference type="InterPro" id="IPR051694">
    <property type="entry name" value="Immunoregulatory_rcpt-like"/>
</dbReference>
<feature type="chain" id="PRO_5013026094" description="Mid2 domain-containing protein" evidence="7">
    <location>
        <begin position="23"/>
        <end position="291"/>
    </location>
</feature>
<keyword evidence="7" id="KW-0732">Signal</keyword>
<evidence type="ECO:0000313" key="8">
    <source>
        <dbReference type="EMBL" id="OQO12885.1"/>
    </source>
</evidence>
<dbReference type="EMBL" id="NAJO01000004">
    <property type="protein sequence ID" value="OQO12885.1"/>
    <property type="molecule type" value="Genomic_DNA"/>
</dbReference>
<feature type="compositionally biased region" description="Basic and acidic residues" evidence="5">
    <location>
        <begin position="275"/>
        <end position="291"/>
    </location>
</feature>
<evidence type="ECO:0000256" key="7">
    <source>
        <dbReference type="SAM" id="SignalP"/>
    </source>
</evidence>
<comment type="caution">
    <text evidence="8">The sequence shown here is derived from an EMBL/GenBank/DDBJ whole genome shotgun (WGS) entry which is preliminary data.</text>
</comment>
<proteinExistence type="predicted"/>
<dbReference type="InParanoid" id="A0A1V8TND5"/>
<evidence type="ECO:0000256" key="3">
    <source>
        <dbReference type="ARBA" id="ARBA00022989"/>
    </source>
</evidence>
<accession>A0A1V8TND5</accession>
<keyword evidence="4 6" id="KW-0472">Membrane</keyword>
<reference evidence="9" key="1">
    <citation type="submission" date="2017-03" db="EMBL/GenBank/DDBJ databases">
        <title>Genomes of endolithic fungi from Antarctica.</title>
        <authorList>
            <person name="Coleine C."/>
            <person name="Masonjones S."/>
            <person name="Stajich J.E."/>
        </authorList>
    </citation>
    <scope>NUCLEOTIDE SEQUENCE [LARGE SCALE GENOMIC DNA]</scope>
    <source>
        <strain evidence="9">CCFEE 5527</strain>
    </source>
</reference>
<sequence length="291" mass="31000">MARRAACLAPLLVATFFADCLAQDTDFFINPPNGPCKSAQTVPVYTIGEIAQLVCHTSLELRFSTYSFQNWVTELTSMTVTLWQGVQGFESQGSTNYPLPGAQVYQGQSMAWQVSPAGFDLTISPTFHLAIFEVNATSFRFSSSCFNMTEAVVTTSSSTSSTTSTTSSISSTSSSATTSATADAAITSPAAPTQTGSSTNTTAIGVGVGVGVAALLAGLAIGYIVFRRRRNKVSSPSSAPAYPPDQEYRDQTYQQGAPIELENKPFLAEMSTEQGESHELPGHDVDTRYKK</sequence>
<feature type="transmembrane region" description="Helical" evidence="6">
    <location>
        <begin position="203"/>
        <end position="226"/>
    </location>
</feature>
<comment type="subcellular location">
    <subcellularLocation>
        <location evidence="1">Membrane</location>
        <topology evidence="1">Single-pass membrane protein</topology>
    </subcellularLocation>
</comment>
<evidence type="ECO:0000256" key="1">
    <source>
        <dbReference type="ARBA" id="ARBA00004167"/>
    </source>
</evidence>
<dbReference type="PANTHER" id="PTHR15549:SF33">
    <property type="entry name" value="MEMBRANE PROTEIN WSC4, PUTATIVE (AFU_ORTHOLOGUE AFUA_5G09020)-RELATED"/>
    <property type="match status" value="1"/>
</dbReference>
<keyword evidence="2 6" id="KW-0812">Transmembrane</keyword>
<gene>
    <name evidence="8" type="ORF">B0A48_02349</name>
</gene>
<evidence type="ECO:0000313" key="9">
    <source>
        <dbReference type="Proteomes" id="UP000192596"/>
    </source>
</evidence>
<dbReference type="PANTHER" id="PTHR15549">
    <property type="entry name" value="PAIRED IMMUNOGLOBULIN-LIKE TYPE 2 RECEPTOR"/>
    <property type="match status" value="1"/>
</dbReference>
<organism evidence="8 9">
    <name type="scientific">Cryoendolithus antarcticus</name>
    <dbReference type="NCBI Taxonomy" id="1507870"/>
    <lineage>
        <taxon>Eukaryota</taxon>
        <taxon>Fungi</taxon>
        <taxon>Dikarya</taxon>
        <taxon>Ascomycota</taxon>
        <taxon>Pezizomycotina</taxon>
        <taxon>Dothideomycetes</taxon>
        <taxon>Dothideomycetidae</taxon>
        <taxon>Cladosporiales</taxon>
        <taxon>Cladosporiaceae</taxon>
        <taxon>Cryoendolithus</taxon>
    </lineage>
</organism>
<evidence type="ECO:0000256" key="4">
    <source>
        <dbReference type="ARBA" id="ARBA00023136"/>
    </source>
</evidence>
<evidence type="ECO:0008006" key="10">
    <source>
        <dbReference type="Google" id="ProtNLM"/>
    </source>
</evidence>
<dbReference type="GO" id="GO:0016020">
    <property type="term" value="C:membrane"/>
    <property type="evidence" value="ECO:0007669"/>
    <property type="project" value="UniProtKB-SubCell"/>
</dbReference>
<name>A0A1V8TND5_9PEZI</name>